<feature type="domain" description="Erythromycin biosynthesis protein CIII-like N-terminal" evidence="6">
    <location>
        <begin position="22"/>
        <end position="257"/>
    </location>
</feature>
<dbReference type="InterPro" id="IPR002213">
    <property type="entry name" value="UDP_glucos_trans"/>
</dbReference>
<keyword evidence="2" id="KW-0328">Glycosyltransferase</keyword>
<keyword evidence="3" id="KW-0808">Transferase</keyword>
<comment type="caution">
    <text evidence="7">The sequence shown here is derived from an EMBL/GenBank/DDBJ whole genome shotgun (WGS) entry which is preliminary data.</text>
</comment>
<dbReference type="PANTHER" id="PTHR48050">
    <property type="entry name" value="STEROL 3-BETA-GLUCOSYLTRANSFERASE"/>
    <property type="match status" value="1"/>
</dbReference>
<sequence>MRVLFATYPENTHFMAMAPLAWALRTAGHEVCVASQPKFADVITQAGLTAVPVGANRDLRQIMARDENWFRIGLNGMPVPYDSVDWPADRVTWSYLKDGYDIQVPMWHRMCNVPLVRDLVEFARAWQPDLVIWEASTYAGAIAAAACGAAHARILFSVDGFGVARERFLDLNAEQSAAERGDPLAEWLASYGPRYGFEFSEELITGQFTISLVPPSLGVEAGLHYLPVRHIPYAGRAVVPSWLNAEPDRPRVAITMGLSTGDLTGEAVDLPDIFTELANMDVEIVATLSEAAQRGIPSVPDNVRLVSYVPLHALIPTCTAVMHHGGFGTLLTTAVHGKPQLLLPWNNDGPSFAQKVAAQGAGLALHVFQGSGRPVKDRLTRILREPKFQLAANRLQAEVLAMPAPNEVIGDLEKLTAEYRGVRSPA</sequence>
<dbReference type="Pfam" id="PF21036">
    <property type="entry name" value="EryCIII-like_N"/>
    <property type="match status" value="1"/>
</dbReference>
<dbReference type="NCBIfam" id="TIGR04516">
    <property type="entry name" value="glycosyl_450act"/>
    <property type="match status" value="1"/>
</dbReference>
<dbReference type="InterPro" id="IPR048284">
    <property type="entry name" value="EryCIII-like_N"/>
</dbReference>
<dbReference type="InterPro" id="IPR050426">
    <property type="entry name" value="Glycosyltransferase_28"/>
</dbReference>
<dbReference type="Gene3D" id="3.40.50.2000">
    <property type="entry name" value="Glycogen Phosphorylase B"/>
    <property type="match status" value="2"/>
</dbReference>
<dbReference type="Pfam" id="PF06722">
    <property type="entry name" value="EryCIII-like_C"/>
    <property type="match status" value="1"/>
</dbReference>
<dbReference type="PANTHER" id="PTHR48050:SF13">
    <property type="entry name" value="STEROL 3-BETA-GLUCOSYLTRANSFERASE UGT80A2"/>
    <property type="match status" value="1"/>
</dbReference>
<dbReference type="RefSeq" id="WP_209645940.1">
    <property type="nucleotide sequence ID" value="NZ_JAGINW010000001.1"/>
</dbReference>
<comment type="similarity">
    <text evidence="1">Belongs to the glycosyltransferase 28 family.</text>
</comment>
<dbReference type="CDD" id="cd03784">
    <property type="entry name" value="GT1_Gtf-like"/>
    <property type="match status" value="1"/>
</dbReference>
<gene>
    <name evidence="7" type="ORF">JOF56_009459</name>
</gene>
<dbReference type="InterPro" id="IPR030953">
    <property type="entry name" value="Glycosyl_450act"/>
</dbReference>
<evidence type="ECO:0000256" key="2">
    <source>
        <dbReference type="ARBA" id="ARBA00022676"/>
    </source>
</evidence>
<evidence type="ECO:0000256" key="4">
    <source>
        <dbReference type="ARBA" id="ARBA00023194"/>
    </source>
</evidence>
<organism evidence="7 8">
    <name type="scientific">Kibdelosporangium banguiense</name>
    <dbReference type="NCBI Taxonomy" id="1365924"/>
    <lineage>
        <taxon>Bacteria</taxon>
        <taxon>Bacillati</taxon>
        <taxon>Actinomycetota</taxon>
        <taxon>Actinomycetes</taxon>
        <taxon>Pseudonocardiales</taxon>
        <taxon>Pseudonocardiaceae</taxon>
        <taxon>Kibdelosporangium</taxon>
    </lineage>
</organism>
<accession>A0ABS4TXF2</accession>
<evidence type="ECO:0000256" key="1">
    <source>
        <dbReference type="ARBA" id="ARBA00006962"/>
    </source>
</evidence>
<keyword evidence="8" id="KW-1185">Reference proteome</keyword>
<reference evidence="7 8" key="1">
    <citation type="submission" date="2021-03" db="EMBL/GenBank/DDBJ databases">
        <title>Sequencing the genomes of 1000 actinobacteria strains.</title>
        <authorList>
            <person name="Klenk H.-P."/>
        </authorList>
    </citation>
    <scope>NUCLEOTIDE SEQUENCE [LARGE SCALE GENOMIC DNA]</scope>
    <source>
        <strain evidence="7 8">DSM 46670</strain>
    </source>
</reference>
<evidence type="ECO:0000259" key="5">
    <source>
        <dbReference type="Pfam" id="PF06722"/>
    </source>
</evidence>
<evidence type="ECO:0000313" key="8">
    <source>
        <dbReference type="Proteomes" id="UP001519332"/>
    </source>
</evidence>
<feature type="domain" description="Erythromycin biosynthesis protein CIII-like C-terminal" evidence="5">
    <location>
        <begin position="274"/>
        <end position="415"/>
    </location>
</feature>
<evidence type="ECO:0000313" key="7">
    <source>
        <dbReference type="EMBL" id="MBP2329074.1"/>
    </source>
</evidence>
<protein>
    <submittedName>
        <fullName evidence="7">Glycosyltransferase (Activator-dependent family)</fullName>
    </submittedName>
</protein>
<dbReference type="EMBL" id="JAGINW010000001">
    <property type="protein sequence ID" value="MBP2329074.1"/>
    <property type="molecule type" value="Genomic_DNA"/>
</dbReference>
<name>A0ABS4TXF2_9PSEU</name>
<dbReference type="SUPFAM" id="SSF53756">
    <property type="entry name" value="UDP-Glycosyltransferase/glycogen phosphorylase"/>
    <property type="match status" value="1"/>
</dbReference>
<dbReference type="Proteomes" id="UP001519332">
    <property type="component" value="Unassembled WGS sequence"/>
</dbReference>
<proteinExistence type="inferred from homology"/>
<evidence type="ECO:0000256" key="3">
    <source>
        <dbReference type="ARBA" id="ARBA00022679"/>
    </source>
</evidence>
<dbReference type="InterPro" id="IPR010610">
    <property type="entry name" value="EryCIII-like_C"/>
</dbReference>
<keyword evidence="4" id="KW-0045">Antibiotic biosynthesis</keyword>
<evidence type="ECO:0000259" key="6">
    <source>
        <dbReference type="Pfam" id="PF21036"/>
    </source>
</evidence>